<protein>
    <submittedName>
        <fullName evidence="2">Uncharacterized protein</fullName>
    </submittedName>
</protein>
<evidence type="ECO:0000313" key="2">
    <source>
        <dbReference type="EMBL" id="OBS80844.1"/>
    </source>
</evidence>
<proteinExistence type="predicted"/>
<feature type="region of interest" description="Disordered" evidence="1">
    <location>
        <begin position="198"/>
        <end position="222"/>
    </location>
</feature>
<sequence length="320" mass="35759">MRAPRVPPPSPRKAHSAVRHPPGVLMKTGSRLLRKTCTLRRRSFARSPNKAGNEHGITTESHINSGRVQYATVGSITITEDPSSCGLEAGKKVMRMNWRETRLMKVSLVMSLKPAFEPRMGNKQLLQPEQEEVEWKLAQVSTLECRKCLCIIRLIHHLQAGQQRGGALILDTFLKGKMVTKQAMAQARIRRERKWKGLGRNRPKHKTADSFPSAKDGIGGRQKSLSDYATSWNVPERLASEDCFQSSSCREALPPPTFLWLLPGPNRKFPLNSNRKEKKLQAPATRSSHTWTPASPILTRIPDRADVQVTTGDLGVGIPD</sequence>
<evidence type="ECO:0000256" key="1">
    <source>
        <dbReference type="SAM" id="MobiDB-lite"/>
    </source>
</evidence>
<feature type="compositionally biased region" description="Polar residues" evidence="1">
    <location>
        <begin position="284"/>
        <end position="293"/>
    </location>
</feature>
<dbReference type="Proteomes" id="UP000092124">
    <property type="component" value="Unassembled WGS sequence"/>
</dbReference>
<feature type="compositionally biased region" description="Pro residues" evidence="1">
    <location>
        <begin position="1"/>
        <end position="11"/>
    </location>
</feature>
<dbReference type="AlphaFoldDB" id="A0A1A6HRJ9"/>
<gene>
    <name evidence="2" type="ORF">A6R68_20948</name>
</gene>
<comment type="caution">
    <text evidence="2">The sequence shown here is derived from an EMBL/GenBank/DDBJ whole genome shotgun (WGS) entry which is preliminary data.</text>
</comment>
<keyword evidence="3" id="KW-1185">Reference proteome</keyword>
<organism evidence="2 3">
    <name type="scientific">Neotoma lepida</name>
    <name type="common">Desert woodrat</name>
    <dbReference type="NCBI Taxonomy" id="56216"/>
    <lineage>
        <taxon>Eukaryota</taxon>
        <taxon>Metazoa</taxon>
        <taxon>Chordata</taxon>
        <taxon>Craniata</taxon>
        <taxon>Vertebrata</taxon>
        <taxon>Euteleostomi</taxon>
        <taxon>Mammalia</taxon>
        <taxon>Eutheria</taxon>
        <taxon>Euarchontoglires</taxon>
        <taxon>Glires</taxon>
        <taxon>Rodentia</taxon>
        <taxon>Myomorpha</taxon>
        <taxon>Muroidea</taxon>
        <taxon>Cricetidae</taxon>
        <taxon>Neotominae</taxon>
        <taxon>Neotoma</taxon>
    </lineage>
</organism>
<name>A0A1A6HRJ9_NEOLE</name>
<dbReference type="EMBL" id="LZPO01017309">
    <property type="protein sequence ID" value="OBS80844.1"/>
    <property type="molecule type" value="Genomic_DNA"/>
</dbReference>
<reference evidence="2 3" key="1">
    <citation type="submission" date="2016-06" db="EMBL/GenBank/DDBJ databases">
        <title>The Draft Genome Sequence and Annotation of the Desert Woodrat Neotoma lepida.</title>
        <authorList>
            <person name="Campbell M."/>
            <person name="Oakeson K.F."/>
            <person name="Yandell M."/>
            <person name="Halpert J.R."/>
            <person name="Dearing D."/>
        </authorList>
    </citation>
    <scope>NUCLEOTIDE SEQUENCE [LARGE SCALE GENOMIC DNA]</scope>
    <source>
        <strain evidence="2">417</strain>
        <tissue evidence="2">Liver</tissue>
    </source>
</reference>
<accession>A0A1A6HRJ9</accession>
<feature type="region of interest" description="Disordered" evidence="1">
    <location>
        <begin position="1"/>
        <end position="21"/>
    </location>
</feature>
<evidence type="ECO:0000313" key="3">
    <source>
        <dbReference type="Proteomes" id="UP000092124"/>
    </source>
</evidence>
<feature type="region of interest" description="Disordered" evidence="1">
    <location>
        <begin position="270"/>
        <end position="296"/>
    </location>
</feature>